<keyword evidence="1" id="KW-0812">Transmembrane</keyword>
<name>A0AA37X0A8_9RHOB</name>
<dbReference type="EMBL" id="BSPP01000002">
    <property type="protein sequence ID" value="GLS85520.1"/>
    <property type="molecule type" value="Genomic_DNA"/>
</dbReference>
<evidence type="ECO:0000256" key="2">
    <source>
        <dbReference type="SAM" id="SignalP"/>
    </source>
</evidence>
<keyword evidence="1" id="KW-1133">Transmembrane helix</keyword>
<protein>
    <recommendedName>
        <fullName evidence="5">Ferrochelatase</fullName>
    </recommendedName>
</protein>
<feature type="chain" id="PRO_5041405035" description="Ferrochelatase" evidence="2">
    <location>
        <begin position="23"/>
        <end position="80"/>
    </location>
</feature>
<feature type="transmembrane region" description="Helical" evidence="1">
    <location>
        <begin position="46"/>
        <end position="63"/>
    </location>
</feature>
<organism evidence="3 4">
    <name type="scientific">Cypionkella aquatica</name>
    <dbReference type="NCBI Taxonomy" id="1756042"/>
    <lineage>
        <taxon>Bacteria</taxon>
        <taxon>Pseudomonadati</taxon>
        <taxon>Pseudomonadota</taxon>
        <taxon>Alphaproteobacteria</taxon>
        <taxon>Rhodobacterales</taxon>
        <taxon>Paracoccaceae</taxon>
        <taxon>Cypionkella</taxon>
    </lineage>
</organism>
<keyword evidence="1" id="KW-0472">Membrane</keyword>
<evidence type="ECO:0000313" key="3">
    <source>
        <dbReference type="EMBL" id="GLS85520.1"/>
    </source>
</evidence>
<proteinExistence type="predicted"/>
<accession>A0AA37X0A8</accession>
<dbReference type="Proteomes" id="UP001157355">
    <property type="component" value="Unassembled WGS sequence"/>
</dbReference>
<evidence type="ECO:0000256" key="1">
    <source>
        <dbReference type="SAM" id="Phobius"/>
    </source>
</evidence>
<evidence type="ECO:0008006" key="5">
    <source>
        <dbReference type="Google" id="ProtNLM"/>
    </source>
</evidence>
<keyword evidence="4" id="KW-1185">Reference proteome</keyword>
<comment type="caution">
    <text evidence="3">The sequence shown here is derived from an EMBL/GenBank/DDBJ whole genome shotgun (WGS) entry which is preliminary data.</text>
</comment>
<reference evidence="3 4" key="1">
    <citation type="journal article" date="2014" name="Int. J. Syst. Evol. Microbiol.">
        <title>Complete genome sequence of Corynebacterium casei LMG S-19264T (=DSM 44701T), isolated from a smear-ripened cheese.</title>
        <authorList>
            <consortium name="US DOE Joint Genome Institute (JGI-PGF)"/>
            <person name="Walter F."/>
            <person name="Albersmeier A."/>
            <person name="Kalinowski J."/>
            <person name="Ruckert C."/>
        </authorList>
    </citation>
    <scope>NUCLEOTIDE SEQUENCE [LARGE SCALE GENOMIC DNA]</scope>
    <source>
        <strain evidence="3 4">NBRC 111766</strain>
    </source>
</reference>
<evidence type="ECO:0000313" key="4">
    <source>
        <dbReference type="Proteomes" id="UP001157355"/>
    </source>
</evidence>
<gene>
    <name evidence="3" type="ORF">GCM10010873_04930</name>
</gene>
<dbReference type="RefSeq" id="WP_284323733.1">
    <property type="nucleotide sequence ID" value="NZ_BSPP01000002.1"/>
</dbReference>
<dbReference type="AlphaFoldDB" id="A0AA37X0A8"/>
<feature type="signal peptide" evidence="2">
    <location>
        <begin position="1"/>
        <end position="22"/>
    </location>
</feature>
<sequence>MKKIASFALISSLVLSSTTAFAGGMVDPIVEPAPVVVEENTSSSATPLWAIIGGAIVVAALVSNGDSNDGTNGTNTGSLD</sequence>
<keyword evidence="2" id="KW-0732">Signal</keyword>